<gene>
    <name evidence="2" type="ORF">QTG54_014893</name>
</gene>
<accession>A0AAD8XW25</accession>
<dbReference type="SUPFAM" id="SSF82199">
    <property type="entry name" value="SET domain"/>
    <property type="match status" value="1"/>
</dbReference>
<dbReference type="PROSITE" id="PS50280">
    <property type="entry name" value="SET"/>
    <property type="match status" value="1"/>
</dbReference>
<reference evidence="2" key="1">
    <citation type="submission" date="2023-06" db="EMBL/GenBank/DDBJ databases">
        <title>Survivors Of The Sea: Transcriptome response of Skeletonema marinoi to long-term dormancy.</title>
        <authorList>
            <person name="Pinder M.I.M."/>
            <person name="Kourtchenko O."/>
            <person name="Robertson E.K."/>
            <person name="Larsson T."/>
            <person name="Maumus F."/>
            <person name="Osuna-Cruz C.M."/>
            <person name="Vancaester E."/>
            <person name="Stenow R."/>
            <person name="Vandepoele K."/>
            <person name="Ploug H."/>
            <person name="Bruchert V."/>
            <person name="Godhe A."/>
            <person name="Topel M."/>
        </authorList>
    </citation>
    <scope>NUCLEOTIDE SEQUENCE</scope>
    <source>
        <strain evidence="2">R05AC</strain>
    </source>
</reference>
<organism evidence="2 3">
    <name type="scientific">Skeletonema marinoi</name>
    <dbReference type="NCBI Taxonomy" id="267567"/>
    <lineage>
        <taxon>Eukaryota</taxon>
        <taxon>Sar</taxon>
        <taxon>Stramenopiles</taxon>
        <taxon>Ochrophyta</taxon>
        <taxon>Bacillariophyta</taxon>
        <taxon>Coscinodiscophyceae</taxon>
        <taxon>Thalassiosirophycidae</taxon>
        <taxon>Thalassiosirales</taxon>
        <taxon>Skeletonemataceae</taxon>
        <taxon>Skeletonema</taxon>
        <taxon>Skeletonema marinoi-dohrnii complex</taxon>
    </lineage>
</organism>
<keyword evidence="3" id="KW-1185">Reference proteome</keyword>
<dbReference type="Proteomes" id="UP001224775">
    <property type="component" value="Unassembled WGS sequence"/>
</dbReference>
<dbReference type="InterPro" id="IPR046341">
    <property type="entry name" value="SET_dom_sf"/>
</dbReference>
<dbReference type="SMART" id="SM00317">
    <property type="entry name" value="SET"/>
    <property type="match status" value="1"/>
</dbReference>
<evidence type="ECO:0000313" key="3">
    <source>
        <dbReference type="Proteomes" id="UP001224775"/>
    </source>
</evidence>
<dbReference type="EMBL" id="JATAAI010000039">
    <property type="protein sequence ID" value="KAK1734386.1"/>
    <property type="molecule type" value="Genomic_DNA"/>
</dbReference>
<name>A0AAD8XW25_9STRA</name>
<dbReference type="Gene3D" id="2.170.270.10">
    <property type="entry name" value="SET domain"/>
    <property type="match status" value="2"/>
</dbReference>
<feature type="domain" description="SET" evidence="1">
    <location>
        <begin position="256"/>
        <end position="420"/>
    </location>
</feature>
<comment type="caution">
    <text evidence="2">The sequence shown here is derived from an EMBL/GenBank/DDBJ whole genome shotgun (WGS) entry which is preliminary data.</text>
</comment>
<dbReference type="InterPro" id="IPR001214">
    <property type="entry name" value="SET_dom"/>
</dbReference>
<sequence>MTYNNNTPKCTLYLAPSTIPNAGLGIFTSIALPSGTPLPGGFDAAIPISDMDFHNDGSHDAEDYHWMFSEYLWSSASIGKVMEYEAEKTSGFSWGYGALPNCHFWMINVMESSCDFDTVGLTPENSPGAGAFTGHYNRLAHAYEDVKAGGELFVSYGTNWFTTRESYMGLVPGEDDFEAGEEFIETVSELFESLVDSTTVKDDVHYMGQVRVDIWNMIVNSPYKSRPLAALPKAYKTAVRAMDVGIMQTEEELATHSVEYLEEHGKCLDHIHPQNSTIPHAGRGAFATRYLPKGTVVSSAPLIHIPDRDILTMYDDSEDGESRDLSKPIGQQLLLNYCWGHPKSSMLLCPYSHGTPFINHDRQDPNVKIQWMKNDDRYHNSSWLDEPVSFFDSEWTTKLMFEYVALRDIQEGEEVLVDYGKEWEEAWNEHVKAWNPDENYVSPHELNKDYDLPLKTHEEDASVYTDIFGYHTGTDKKSGEREIHRIRARRPDPNNKNDGFVYDLEVIGSGNYVKRVKDVSRSQMHFYHKPYKADIFREGSFRHEMMIPDEMFPNAWRNL</sequence>
<dbReference type="AlphaFoldDB" id="A0AAD8XW25"/>
<proteinExistence type="predicted"/>
<evidence type="ECO:0000313" key="2">
    <source>
        <dbReference type="EMBL" id="KAK1734386.1"/>
    </source>
</evidence>
<protein>
    <recommendedName>
        <fullName evidence="1">SET domain-containing protein</fullName>
    </recommendedName>
</protein>
<dbReference type="Pfam" id="PF00856">
    <property type="entry name" value="SET"/>
    <property type="match status" value="1"/>
</dbReference>
<evidence type="ECO:0000259" key="1">
    <source>
        <dbReference type="PROSITE" id="PS50280"/>
    </source>
</evidence>